<name>A0A4S8MSY8_DENBC</name>
<evidence type="ECO:0000313" key="2">
    <source>
        <dbReference type="EMBL" id="THV06267.1"/>
    </source>
</evidence>
<keyword evidence="3" id="KW-1185">Reference proteome</keyword>
<organism evidence="2 3">
    <name type="scientific">Dendrothele bispora (strain CBS 962.96)</name>
    <dbReference type="NCBI Taxonomy" id="1314807"/>
    <lineage>
        <taxon>Eukaryota</taxon>
        <taxon>Fungi</taxon>
        <taxon>Dikarya</taxon>
        <taxon>Basidiomycota</taxon>
        <taxon>Agaricomycotina</taxon>
        <taxon>Agaricomycetes</taxon>
        <taxon>Agaricomycetidae</taxon>
        <taxon>Agaricales</taxon>
        <taxon>Agaricales incertae sedis</taxon>
        <taxon>Dendrothele</taxon>
    </lineage>
</organism>
<proteinExistence type="predicted"/>
<dbReference type="Proteomes" id="UP000297245">
    <property type="component" value="Unassembled WGS sequence"/>
</dbReference>
<feature type="region of interest" description="Disordered" evidence="1">
    <location>
        <begin position="167"/>
        <end position="194"/>
    </location>
</feature>
<dbReference type="AlphaFoldDB" id="A0A4S8MSY8"/>
<feature type="compositionally biased region" description="Low complexity" evidence="1">
    <location>
        <begin position="90"/>
        <end position="101"/>
    </location>
</feature>
<gene>
    <name evidence="2" type="ORF">K435DRAFT_960742</name>
</gene>
<evidence type="ECO:0000313" key="3">
    <source>
        <dbReference type="Proteomes" id="UP000297245"/>
    </source>
</evidence>
<protein>
    <submittedName>
        <fullName evidence="2">Uncharacterized protein</fullName>
    </submittedName>
</protein>
<dbReference type="EMBL" id="ML179044">
    <property type="protein sequence ID" value="THV06267.1"/>
    <property type="molecule type" value="Genomic_DNA"/>
</dbReference>
<dbReference type="OrthoDB" id="5569309at2759"/>
<evidence type="ECO:0000256" key="1">
    <source>
        <dbReference type="SAM" id="MobiDB-lite"/>
    </source>
</evidence>
<feature type="region of interest" description="Disordered" evidence="1">
    <location>
        <begin position="78"/>
        <end position="113"/>
    </location>
</feature>
<accession>A0A4S8MSY8</accession>
<reference evidence="2 3" key="1">
    <citation type="journal article" date="2019" name="Nat. Ecol. Evol.">
        <title>Megaphylogeny resolves global patterns of mushroom evolution.</title>
        <authorList>
            <person name="Varga T."/>
            <person name="Krizsan K."/>
            <person name="Foldi C."/>
            <person name="Dima B."/>
            <person name="Sanchez-Garcia M."/>
            <person name="Sanchez-Ramirez S."/>
            <person name="Szollosi G.J."/>
            <person name="Szarkandi J.G."/>
            <person name="Papp V."/>
            <person name="Albert L."/>
            <person name="Andreopoulos W."/>
            <person name="Angelini C."/>
            <person name="Antonin V."/>
            <person name="Barry K.W."/>
            <person name="Bougher N.L."/>
            <person name="Buchanan P."/>
            <person name="Buyck B."/>
            <person name="Bense V."/>
            <person name="Catcheside P."/>
            <person name="Chovatia M."/>
            <person name="Cooper J."/>
            <person name="Damon W."/>
            <person name="Desjardin D."/>
            <person name="Finy P."/>
            <person name="Geml J."/>
            <person name="Haridas S."/>
            <person name="Hughes K."/>
            <person name="Justo A."/>
            <person name="Karasinski D."/>
            <person name="Kautmanova I."/>
            <person name="Kiss B."/>
            <person name="Kocsube S."/>
            <person name="Kotiranta H."/>
            <person name="LaButti K.M."/>
            <person name="Lechner B.E."/>
            <person name="Liimatainen K."/>
            <person name="Lipzen A."/>
            <person name="Lukacs Z."/>
            <person name="Mihaltcheva S."/>
            <person name="Morgado L.N."/>
            <person name="Niskanen T."/>
            <person name="Noordeloos M.E."/>
            <person name="Ohm R.A."/>
            <person name="Ortiz-Santana B."/>
            <person name="Ovrebo C."/>
            <person name="Racz N."/>
            <person name="Riley R."/>
            <person name="Savchenko A."/>
            <person name="Shiryaev A."/>
            <person name="Soop K."/>
            <person name="Spirin V."/>
            <person name="Szebenyi C."/>
            <person name="Tomsovsky M."/>
            <person name="Tulloss R.E."/>
            <person name="Uehling J."/>
            <person name="Grigoriev I.V."/>
            <person name="Vagvolgyi C."/>
            <person name="Papp T."/>
            <person name="Martin F.M."/>
            <person name="Miettinen O."/>
            <person name="Hibbett D.S."/>
            <person name="Nagy L.G."/>
        </authorList>
    </citation>
    <scope>NUCLEOTIDE SEQUENCE [LARGE SCALE GENOMIC DNA]</scope>
    <source>
        <strain evidence="2 3">CBS 962.96</strain>
    </source>
</reference>
<sequence length="194" mass="22077">MSSATAESEPSPQDVLDELQLIDLAYEQADLIYQFTVAQAECDRQWRYAAIKKKEAALYKHQVRVLEQLEKEERREWRRWKKERSRSNNKDGGQQQGSSSSLPDKVYDPFSGSLSDQTKDDLLIIASSLGLSQVDETSVKASILSVIRQHFDTHPELKEAPRYAGLFGKKSSKREASSLAEEATQASQRRRLDD</sequence>